<keyword evidence="2" id="KW-1185">Reference proteome</keyword>
<dbReference type="Proteomes" id="UP000271087">
    <property type="component" value="Unassembled WGS sequence"/>
</dbReference>
<dbReference type="WBParaSite" id="nOo.2.0.1.t07595-RA">
    <property type="protein sequence ID" value="nOo.2.0.1.t07595-RA"/>
    <property type="gene ID" value="nOo.2.0.1.g07595"/>
</dbReference>
<reference evidence="1 2" key="2">
    <citation type="submission" date="2018-08" db="EMBL/GenBank/DDBJ databases">
        <authorList>
            <person name="Laetsch R D."/>
            <person name="Stevens L."/>
            <person name="Kumar S."/>
            <person name="Blaxter L. M."/>
        </authorList>
    </citation>
    <scope>NUCLEOTIDE SEQUENCE [LARGE SCALE GENOMIC DNA]</scope>
</reference>
<dbReference type="EMBL" id="UYRW01002779">
    <property type="protein sequence ID" value="VDK86682.1"/>
    <property type="molecule type" value="Genomic_DNA"/>
</dbReference>
<evidence type="ECO:0000313" key="1">
    <source>
        <dbReference type="EMBL" id="VDK86682.1"/>
    </source>
</evidence>
<proteinExistence type="predicted"/>
<organism evidence="3">
    <name type="scientific">Onchocerca ochengi</name>
    <name type="common">Filarial nematode worm</name>
    <dbReference type="NCBI Taxonomy" id="42157"/>
    <lineage>
        <taxon>Eukaryota</taxon>
        <taxon>Metazoa</taxon>
        <taxon>Ecdysozoa</taxon>
        <taxon>Nematoda</taxon>
        <taxon>Chromadorea</taxon>
        <taxon>Rhabditida</taxon>
        <taxon>Spirurina</taxon>
        <taxon>Spiruromorpha</taxon>
        <taxon>Filarioidea</taxon>
        <taxon>Onchocercidae</taxon>
        <taxon>Onchocerca</taxon>
    </lineage>
</organism>
<dbReference type="STRING" id="42157.A0A182EHL9"/>
<dbReference type="AlphaFoldDB" id="A0A182EHL9"/>
<dbReference type="OrthoDB" id="1728974at2759"/>
<reference evidence="3" key="1">
    <citation type="submission" date="2016-06" db="UniProtKB">
        <authorList>
            <consortium name="WormBaseParasite"/>
        </authorList>
    </citation>
    <scope>IDENTIFICATION</scope>
</reference>
<gene>
    <name evidence="1" type="ORF">NOO_LOCUS7595</name>
</gene>
<protein>
    <submittedName>
        <fullName evidence="3">DNA helicase</fullName>
    </submittedName>
</protein>
<accession>A0A182EHL9</accession>
<sequence length="182" mass="21120">MENALSNMLKHYYPTQLQEKMDILYTKGDEQSMAAATWHLWQEPARNDRNVVLHIDEIAQYQTGRYISGNEAVWRILSFFIYERSLLVVDLTAHLENGQRIYFIAAAVQQIALNPPTKTAFFTLCQKDLFAKTLLYSEVPTCYTLNVNRKSLERRKRGEPVILDTQHQNNFLCSSNEENATI</sequence>
<evidence type="ECO:0000313" key="3">
    <source>
        <dbReference type="WBParaSite" id="nOo.2.0.1.t07595-RA"/>
    </source>
</evidence>
<name>A0A182EHL9_ONCOC</name>
<evidence type="ECO:0000313" key="2">
    <source>
        <dbReference type="Proteomes" id="UP000271087"/>
    </source>
</evidence>